<dbReference type="PANTHER" id="PTHR10996:SF178">
    <property type="entry name" value="2-HYDROXYACID DEHYDROGENASE YGL185C-RELATED"/>
    <property type="match status" value="1"/>
</dbReference>
<evidence type="ECO:0000313" key="6">
    <source>
        <dbReference type="EMBL" id="CAE2199403.1"/>
    </source>
</evidence>
<accession>A0A7S4HHJ2</accession>
<dbReference type="InterPro" id="IPR006139">
    <property type="entry name" value="D-isomer_2_OHA_DH_cat_dom"/>
</dbReference>
<dbReference type="SUPFAM" id="SSF52283">
    <property type="entry name" value="Formate/glycerate dehydrogenase catalytic domain-like"/>
    <property type="match status" value="1"/>
</dbReference>
<dbReference type="InterPro" id="IPR050223">
    <property type="entry name" value="D-isomer_2-hydroxyacid_DH"/>
</dbReference>
<protein>
    <recommendedName>
        <fullName evidence="7">D-isomer specific 2-hydroxyacid dehydrogenase NAD-binding domain-containing protein</fullName>
    </recommendedName>
</protein>
<evidence type="ECO:0000259" key="5">
    <source>
        <dbReference type="Pfam" id="PF02826"/>
    </source>
</evidence>
<keyword evidence="1 3" id="KW-0560">Oxidoreductase</keyword>
<name>A0A7S4HHJ2_9STRA</name>
<dbReference type="Pfam" id="PF00389">
    <property type="entry name" value="2-Hacid_dh"/>
    <property type="match status" value="1"/>
</dbReference>
<feature type="domain" description="D-isomer specific 2-hydroxyacid dehydrogenase NAD-binding" evidence="5">
    <location>
        <begin position="140"/>
        <end position="316"/>
    </location>
</feature>
<organism evidence="6">
    <name type="scientific">Odontella aurita</name>
    <dbReference type="NCBI Taxonomy" id="265563"/>
    <lineage>
        <taxon>Eukaryota</taxon>
        <taxon>Sar</taxon>
        <taxon>Stramenopiles</taxon>
        <taxon>Ochrophyta</taxon>
        <taxon>Bacillariophyta</taxon>
        <taxon>Mediophyceae</taxon>
        <taxon>Biddulphiophycidae</taxon>
        <taxon>Eupodiscales</taxon>
        <taxon>Odontellaceae</taxon>
        <taxon>Odontella</taxon>
    </lineage>
</organism>
<evidence type="ECO:0008006" key="7">
    <source>
        <dbReference type="Google" id="ProtNLM"/>
    </source>
</evidence>
<dbReference type="Pfam" id="PF02826">
    <property type="entry name" value="2-Hacid_dh_C"/>
    <property type="match status" value="1"/>
</dbReference>
<feature type="domain" description="D-isomer specific 2-hydroxyacid dehydrogenase catalytic" evidence="4">
    <location>
        <begin position="49"/>
        <end position="351"/>
    </location>
</feature>
<dbReference type="EMBL" id="HBKQ01000101">
    <property type="protein sequence ID" value="CAE2199403.1"/>
    <property type="molecule type" value="Transcribed_RNA"/>
</dbReference>
<evidence type="ECO:0000256" key="1">
    <source>
        <dbReference type="ARBA" id="ARBA00023002"/>
    </source>
</evidence>
<dbReference type="GO" id="GO:0016618">
    <property type="term" value="F:hydroxypyruvate reductase [NAD(P)H] activity"/>
    <property type="evidence" value="ECO:0007669"/>
    <property type="project" value="TreeGrafter"/>
</dbReference>
<gene>
    <name evidence="6" type="ORF">OAUR00152_LOCUS73</name>
</gene>
<evidence type="ECO:0000259" key="4">
    <source>
        <dbReference type="Pfam" id="PF00389"/>
    </source>
</evidence>
<reference evidence="6" key="1">
    <citation type="submission" date="2021-01" db="EMBL/GenBank/DDBJ databases">
        <authorList>
            <person name="Corre E."/>
            <person name="Pelletier E."/>
            <person name="Niang G."/>
            <person name="Scheremetjew M."/>
            <person name="Finn R."/>
            <person name="Kale V."/>
            <person name="Holt S."/>
            <person name="Cochrane G."/>
            <person name="Meng A."/>
            <person name="Brown T."/>
            <person name="Cohen L."/>
        </authorList>
    </citation>
    <scope>NUCLEOTIDE SEQUENCE</scope>
    <source>
        <strain evidence="6">Isolate 1302-5</strain>
    </source>
</reference>
<dbReference type="InterPro" id="IPR006140">
    <property type="entry name" value="D-isomer_DH_NAD-bd"/>
</dbReference>
<comment type="similarity">
    <text evidence="3">Belongs to the D-isomer specific 2-hydroxyacid dehydrogenase family.</text>
</comment>
<keyword evidence="2" id="KW-0520">NAD</keyword>
<dbReference type="Gene3D" id="3.40.50.720">
    <property type="entry name" value="NAD(P)-binding Rossmann-like Domain"/>
    <property type="match status" value="2"/>
</dbReference>
<evidence type="ECO:0000256" key="3">
    <source>
        <dbReference type="RuleBase" id="RU003719"/>
    </source>
</evidence>
<dbReference type="PROSITE" id="PS00671">
    <property type="entry name" value="D_2_HYDROXYACID_DH_3"/>
    <property type="match status" value="1"/>
</dbReference>
<dbReference type="InterPro" id="IPR029753">
    <property type="entry name" value="D-isomer_DH_CS"/>
</dbReference>
<dbReference type="SUPFAM" id="SSF51735">
    <property type="entry name" value="NAD(P)-binding Rossmann-fold domains"/>
    <property type="match status" value="1"/>
</dbReference>
<dbReference type="InterPro" id="IPR036291">
    <property type="entry name" value="NAD(P)-bd_dom_sf"/>
</dbReference>
<dbReference type="GO" id="GO:0030267">
    <property type="term" value="F:glyoxylate reductase (NADPH) activity"/>
    <property type="evidence" value="ECO:0007669"/>
    <property type="project" value="TreeGrafter"/>
</dbReference>
<dbReference type="GO" id="GO:0051287">
    <property type="term" value="F:NAD binding"/>
    <property type="evidence" value="ECO:0007669"/>
    <property type="project" value="InterPro"/>
</dbReference>
<proteinExistence type="inferred from homology"/>
<dbReference type="GO" id="GO:0005829">
    <property type="term" value="C:cytosol"/>
    <property type="evidence" value="ECO:0007669"/>
    <property type="project" value="TreeGrafter"/>
</dbReference>
<dbReference type="AlphaFoldDB" id="A0A7S4HHJ2"/>
<dbReference type="PANTHER" id="PTHR10996">
    <property type="entry name" value="2-HYDROXYACID DEHYDROGENASE-RELATED"/>
    <property type="match status" value="1"/>
</dbReference>
<evidence type="ECO:0000256" key="2">
    <source>
        <dbReference type="ARBA" id="ARBA00023027"/>
    </source>
</evidence>
<sequence length="362" mass="39312">MQSWRCLRPLRRTCRVVFAGPHFQAGLESTRRLLESRNAGGDGDGDGGGVELIHAPTDEDLMMAAPTADVALPFMQHFDKDFISSAPHLRLIQQFGVGLERVDVEEATRNGIAVSNVPAIGSGNAEATSEHALFLAMSLLRRAFHDLPRRFEDGELGGLPLPRTLRGKHVTVVGYGAVGSTLCHYLVTLGAHVTAVRRREWCPIRDEEVKVKMLPCIKESLPTTDIVILACTATPETWHLLNDDTIALLKPGALVVNVARGPLVEYNAILEAVKTGAVGGFASDVGVGHPSKPSEPWDPHDELSRHPNTIFTPHVGGYCDISYGEHGKITEAVVNSIECAIRGKPPPNWVNRPKSDQITENT</sequence>